<keyword evidence="1" id="KW-0472">Membrane</keyword>
<evidence type="ECO:0000313" key="2">
    <source>
        <dbReference type="EMBL" id="PIA25605.1"/>
    </source>
</evidence>
<keyword evidence="1" id="KW-0812">Transmembrane</keyword>
<dbReference type="InParanoid" id="A0A2G5C2X4"/>
<gene>
    <name evidence="2" type="ORF">AQUCO_11000020v1</name>
</gene>
<dbReference type="OrthoDB" id="631005at2759"/>
<sequence length="83" mass="9314">MVSPGSIKCVIVILSLEHLGVSLRIRSCEIFSFMRYAGPFVLIIFIFITDKHGYPILSISVSFLLQGKFLILFFSFAGFSCCK</sequence>
<protein>
    <submittedName>
        <fullName evidence="2">Uncharacterized protein</fullName>
    </submittedName>
</protein>
<dbReference type="AlphaFoldDB" id="A0A2G5C2X4"/>
<reference evidence="2 3" key="1">
    <citation type="submission" date="2017-09" db="EMBL/GenBank/DDBJ databases">
        <title>WGS assembly of Aquilegia coerulea Goldsmith.</title>
        <authorList>
            <person name="Hodges S."/>
            <person name="Kramer E."/>
            <person name="Nordborg M."/>
            <person name="Tomkins J."/>
            <person name="Borevitz J."/>
            <person name="Derieg N."/>
            <person name="Yan J."/>
            <person name="Mihaltcheva S."/>
            <person name="Hayes R.D."/>
            <person name="Rokhsar D."/>
        </authorList>
    </citation>
    <scope>NUCLEOTIDE SEQUENCE [LARGE SCALE GENOMIC DNA]</scope>
    <source>
        <strain evidence="3">cv. Goldsmith</strain>
    </source>
</reference>
<dbReference type="EMBL" id="KZ305126">
    <property type="protein sequence ID" value="PIA25605.1"/>
    <property type="molecule type" value="Genomic_DNA"/>
</dbReference>
<proteinExistence type="predicted"/>
<dbReference type="Proteomes" id="UP000230069">
    <property type="component" value="Unassembled WGS sequence"/>
</dbReference>
<accession>A0A2G5C2X4</accession>
<feature type="transmembrane region" description="Helical" evidence="1">
    <location>
        <begin position="30"/>
        <end position="48"/>
    </location>
</feature>
<organism evidence="2 3">
    <name type="scientific">Aquilegia coerulea</name>
    <name type="common">Rocky mountain columbine</name>
    <dbReference type="NCBI Taxonomy" id="218851"/>
    <lineage>
        <taxon>Eukaryota</taxon>
        <taxon>Viridiplantae</taxon>
        <taxon>Streptophyta</taxon>
        <taxon>Embryophyta</taxon>
        <taxon>Tracheophyta</taxon>
        <taxon>Spermatophyta</taxon>
        <taxon>Magnoliopsida</taxon>
        <taxon>Ranunculales</taxon>
        <taxon>Ranunculaceae</taxon>
        <taxon>Thalictroideae</taxon>
        <taxon>Aquilegia</taxon>
    </lineage>
</organism>
<keyword evidence="1" id="KW-1133">Transmembrane helix</keyword>
<feature type="transmembrane region" description="Helical" evidence="1">
    <location>
        <begin position="54"/>
        <end position="79"/>
    </location>
</feature>
<evidence type="ECO:0000313" key="3">
    <source>
        <dbReference type="Proteomes" id="UP000230069"/>
    </source>
</evidence>
<name>A0A2G5C2X4_AQUCA</name>
<evidence type="ECO:0000256" key="1">
    <source>
        <dbReference type="SAM" id="Phobius"/>
    </source>
</evidence>
<keyword evidence="3" id="KW-1185">Reference proteome</keyword>